<reference evidence="2" key="1">
    <citation type="submission" date="2014-05" db="EMBL/GenBank/DDBJ databases">
        <authorList>
            <person name="Chronopoulou M."/>
        </authorList>
    </citation>
    <scope>NUCLEOTIDE SEQUENCE</scope>
    <source>
        <tissue evidence="2">Whole organism</tissue>
    </source>
</reference>
<keyword evidence="1" id="KW-0812">Transmembrane</keyword>
<accession>A0A0K2VJM5</accession>
<dbReference type="EMBL" id="HACA01033312">
    <property type="protein sequence ID" value="CDW50673.1"/>
    <property type="molecule type" value="Transcribed_RNA"/>
</dbReference>
<evidence type="ECO:0000256" key="1">
    <source>
        <dbReference type="SAM" id="Phobius"/>
    </source>
</evidence>
<dbReference type="AlphaFoldDB" id="A0A0K2VJM5"/>
<organism evidence="2">
    <name type="scientific">Lepeophtheirus salmonis</name>
    <name type="common">Salmon louse</name>
    <name type="synonym">Caligus salmonis</name>
    <dbReference type="NCBI Taxonomy" id="72036"/>
    <lineage>
        <taxon>Eukaryota</taxon>
        <taxon>Metazoa</taxon>
        <taxon>Ecdysozoa</taxon>
        <taxon>Arthropoda</taxon>
        <taxon>Crustacea</taxon>
        <taxon>Multicrustacea</taxon>
        <taxon>Hexanauplia</taxon>
        <taxon>Copepoda</taxon>
        <taxon>Siphonostomatoida</taxon>
        <taxon>Caligidae</taxon>
        <taxon>Lepeophtheirus</taxon>
    </lineage>
</organism>
<evidence type="ECO:0000313" key="2">
    <source>
        <dbReference type="EMBL" id="CDW50673.1"/>
    </source>
</evidence>
<feature type="non-terminal residue" evidence="2">
    <location>
        <position position="1"/>
    </location>
</feature>
<sequence length="92" mass="10571">HNFLSNVSLINECSSVGICRSIRWYSDIIETCFHQFHKGVKLSLSSSISLSRFLYALSPCLSFYLCVFIFQDSCYLGRKLSNTLTESWDSKK</sequence>
<proteinExistence type="predicted"/>
<feature type="transmembrane region" description="Helical" evidence="1">
    <location>
        <begin position="53"/>
        <end position="70"/>
    </location>
</feature>
<keyword evidence="1" id="KW-1133">Transmembrane helix</keyword>
<protein>
    <submittedName>
        <fullName evidence="2">Uncharacterized protein</fullName>
    </submittedName>
</protein>
<keyword evidence="1" id="KW-0472">Membrane</keyword>
<name>A0A0K2VJM5_LEPSM</name>